<feature type="transmembrane region" description="Helical" evidence="6">
    <location>
        <begin position="62"/>
        <end position="84"/>
    </location>
</feature>
<keyword evidence="2" id="KW-0813">Transport</keyword>
<keyword evidence="4 6" id="KW-1133">Transmembrane helix</keyword>
<feature type="domain" description="Major facilitator superfamily (MFS) profile" evidence="7">
    <location>
        <begin position="1"/>
        <end position="126"/>
    </location>
</feature>
<evidence type="ECO:0000313" key="9">
    <source>
        <dbReference type="Proteomes" id="UP000075670"/>
    </source>
</evidence>
<dbReference type="GO" id="GO:0022857">
    <property type="term" value="F:transmembrane transporter activity"/>
    <property type="evidence" value="ECO:0007669"/>
    <property type="project" value="InterPro"/>
</dbReference>
<evidence type="ECO:0000256" key="5">
    <source>
        <dbReference type="ARBA" id="ARBA00023136"/>
    </source>
</evidence>
<dbReference type="PROSITE" id="PS50850">
    <property type="entry name" value="MFS"/>
    <property type="match status" value="1"/>
</dbReference>
<feature type="transmembrane region" description="Helical" evidence="6">
    <location>
        <begin position="90"/>
        <end position="114"/>
    </location>
</feature>
<dbReference type="PATRIC" id="fig|1122241.3.peg.1575"/>
<evidence type="ECO:0000256" key="4">
    <source>
        <dbReference type="ARBA" id="ARBA00022989"/>
    </source>
</evidence>
<keyword evidence="9" id="KW-1185">Reference proteome</keyword>
<sequence>MAIPGFLIAGVSTVLFPAVAKMGYAPLLLMAILAGWGVPLTNASIGALPTDMLKNPEIAGKLFGLIILVGISGAVIAPFAVTSISSSLGWTAAFMALGIGAMAGVVLGLIIPAFRLKEGAQVKIGS</sequence>
<accession>A0A151AX88</accession>
<evidence type="ECO:0000256" key="2">
    <source>
        <dbReference type="ARBA" id="ARBA00022448"/>
    </source>
</evidence>
<dbReference type="Gene3D" id="1.20.1250.20">
    <property type="entry name" value="MFS general substrate transporter like domains"/>
    <property type="match status" value="1"/>
</dbReference>
<comment type="subcellular location">
    <subcellularLocation>
        <location evidence="1">Cell membrane</location>
        <topology evidence="1">Multi-pass membrane protein</topology>
    </subcellularLocation>
</comment>
<name>A0A151AX88_9FIRM</name>
<proteinExistence type="predicted"/>
<dbReference type="RefSeq" id="WP_062283484.1">
    <property type="nucleotide sequence ID" value="NZ_LTBC01000004.1"/>
</dbReference>
<keyword evidence="3 6" id="KW-0812">Transmembrane</keyword>
<feature type="transmembrane region" description="Helical" evidence="6">
    <location>
        <begin position="30"/>
        <end position="50"/>
    </location>
</feature>
<dbReference type="EMBL" id="LTBC01000004">
    <property type="protein sequence ID" value="KYH32274.1"/>
    <property type="molecule type" value="Genomic_DNA"/>
</dbReference>
<dbReference type="InterPro" id="IPR020846">
    <property type="entry name" value="MFS_dom"/>
</dbReference>
<reference evidence="8 9" key="1">
    <citation type="submission" date="2016-02" db="EMBL/GenBank/DDBJ databases">
        <title>Genome sequence of Moorella mulderi DSM 14980.</title>
        <authorList>
            <person name="Poehlein A."/>
            <person name="Daniel R."/>
        </authorList>
    </citation>
    <scope>NUCLEOTIDE SEQUENCE [LARGE SCALE GENOMIC DNA]</scope>
    <source>
        <strain evidence="8 9">DSM 14980</strain>
    </source>
</reference>
<comment type="caution">
    <text evidence="8">The sequence shown here is derived from an EMBL/GenBank/DDBJ whole genome shotgun (WGS) entry which is preliminary data.</text>
</comment>
<keyword evidence="5 6" id="KW-0472">Membrane</keyword>
<dbReference type="GO" id="GO:0005886">
    <property type="term" value="C:plasma membrane"/>
    <property type="evidence" value="ECO:0007669"/>
    <property type="project" value="UniProtKB-SubCell"/>
</dbReference>
<evidence type="ECO:0000256" key="1">
    <source>
        <dbReference type="ARBA" id="ARBA00004651"/>
    </source>
</evidence>
<dbReference type="InterPro" id="IPR036259">
    <property type="entry name" value="MFS_trans_sf"/>
</dbReference>
<evidence type="ECO:0000259" key="7">
    <source>
        <dbReference type="PROSITE" id="PS50850"/>
    </source>
</evidence>
<evidence type="ECO:0000256" key="3">
    <source>
        <dbReference type="ARBA" id="ARBA00022692"/>
    </source>
</evidence>
<organism evidence="8 9">
    <name type="scientific">Moorella mulderi DSM 14980</name>
    <dbReference type="NCBI Taxonomy" id="1122241"/>
    <lineage>
        <taxon>Bacteria</taxon>
        <taxon>Bacillati</taxon>
        <taxon>Bacillota</taxon>
        <taxon>Clostridia</taxon>
        <taxon>Neomoorellales</taxon>
        <taxon>Neomoorellaceae</taxon>
        <taxon>Neomoorella</taxon>
    </lineage>
</organism>
<dbReference type="SUPFAM" id="SSF103473">
    <property type="entry name" value="MFS general substrate transporter"/>
    <property type="match status" value="1"/>
</dbReference>
<dbReference type="Proteomes" id="UP000075670">
    <property type="component" value="Unassembled WGS sequence"/>
</dbReference>
<gene>
    <name evidence="8" type="ORF">MOMUL_14950</name>
</gene>
<protein>
    <submittedName>
        <fullName evidence="8">Major facilitator superfamily protein</fullName>
    </submittedName>
</protein>
<evidence type="ECO:0000256" key="6">
    <source>
        <dbReference type="SAM" id="Phobius"/>
    </source>
</evidence>
<dbReference type="AlphaFoldDB" id="A0A151AX88"/>
<evidence type="ECO:0000313" key="8">
    <source>
        <dbReference type="EMBL" id="KYH32274.1"/>
    </source>
</evidence>